<dbReference type="AlphaFoldDB" id="F4A2T6"/>
<dbReference type="PROSITE" id="PS51257">
    <property type="entry name" value="PROKAR_LIPOPROTEIN"/>
    <property type="match status" value="1"/>
</dbReference>
<dbReference type="Proteomes" id="UP000008457">
    <property type="component" value="Chromosome"/>
</dbReference>
<evidence type="ECO:0000256" key="1">
    <source>
        <dbReference type="ARBA" id="ARBA00022729"/>
    </source>
</evidence>
<dbReference type="KEGG" id="mas:Mahau_2107"/>
<feature type="signal peptide" evidence="2">
    <location>
        <begin position="1"/>
        <end position="21"/>
    </location>
</feature>
<feature type="chain" id="PRO_5038373653" evidence="2">
    <location>
        <begin position="22"/>
        <end position="537"/>
    </location>
</feature>
<dbReference type="eggNOG" id="COG1653">
    <property type="taxonomic scope" value="Bacteria"/>
</dbReference>
<keyword evidence="1 2" id="KW-0732">Signal</keyword>
<name>F4A2T6_MAHA5</name>
<dbReference type="PANTHER" id="PTHR43649:SF33">
    <property type="entry name" value="POLYGALACTURONAN_RHAMNOGALACTURONAN-BINDING PROTEIN YTCQ"/>
    <property type="match status" value="1"/>
</dbReference>
<protein>
    <submittedName>
        <fullName evidence="3">Extracellular solute-binding protein family 1</fullName>
    </submittedName>
</protein>
<dbReference type="InterPro" id="IPR050490">
    <property type="entry name" value="Bact_solute-bd_prot1"/>
</dbReference>
<evidence type="ECO:0000256" key="2">
    <source>
        <dbReference type="SAM" id="SignalP"/>
    </source>
</evidence>
<dbReference type="RefSeq" id="WP_013781707.1">
    <property type="nucleotide sequence ID" value="NC_015520.1"/>
</dbReference>
<dbReference type="PANTHER" id="PTHR43649">
    <property type="entry name" value="ARABINOSE-BINDING PROTEIN-RELATED"/>
    <property type="match status" value="1"/>
</dbReference>
<keyword evidence="4" id="KW-1185">Reference proteome</keyword>
<gene>
    <name evidence="3" type="ordered locus">Mahau_2107</name>
</gene>
<dbReference type="HOGENOM" id="CLU_021021_3_1_9"/>
<dbReference type="STRING" id="697281.Mahau_2107"/>
<evidence type="ECO:0000313" key="3">
    <source>
        <dbReference type="EMBL" id="AEE97279.1"/>
    </source>
</evidence>
<sequence length="537" mass="61910">MDMKKVLCFIIVLLMLVGVVACGKSTQDENTDASSENDSSVQENANPYAKKMTISMSVLDAEKSGKTEKNKWFNEKFNVEWKYIPVTWGDWFEKVRAWVAADDTPDILWWDMKLSNTGEFRAWANQGAFKEIPADLNKWPELAKRREELVSDDKVLTIDGKLYGWPAYRNNPEWLKDAYYPMFAYRRDWAKEIGMYKEGDMYTWDEVKEMIKTVQKEDPGKNGVGNTLGITSEAWAFPTVFTEILGMAEDRNGYVKVNGSWTPYMATPEFLEELKFVAQLYREGYIWKDQMVIGGSEGADNFYGGRSFMFLGNNSPSWFNGAYTKMLDSGIIKIADQIAPMVVFSPKDNKSFWLTQTEDYWTVANISHKVDDEKLDRILDMWNWLLTEEGRRFRVAGIPGKDYKDKADGTMEILWPKNPDGSYKSPYVDMAFNEYTPPGLLRAPTETDRKEGFEAFEAIHQFMQTSPDYHVHPLNWDLNTFDGPQFMQWGSFASDVTAKMKEVIASKDDVTTAWNNYVKEMIPKMQPVIDELNAKLK</sequence>
<dbReference type="SUPFAM" id="SSF53850">
    <property type="entry name" value="Periplasmic binding protein-like II"/>
    <property type="match status" value="1"/>
</dbReference>
<dbReference type="OrthoDB" id="3235892at2"/>
<proteinExistence type="predicted"/>
<organism evidence="3 4">
    <name type="scientific">Mahella australiensis (strain DSM 15567 / CIP 107919 / 50-1 BON)</name>
    <dbReference type="NCBI Taxonomy" id="697281"/>
    <lineage>
        <taxon>Bacteria</taxon>
        <taxon>Bacillati</taxon>
        <taxon>Bacillota</taxon>
        <taxon>Clostridia</taxon>
        <taxon>Thermoanaerobacterales</taxon>
        <taxon>Thermoanaerobacterales Family IV. Incertae Sedis</taxon>
        <taxon>Mahella</taxon>
    </lineage>
</organism>
<dbReference type="Gene3D" id="3.40.190.10">
    <property type="entry name" value="Periplasmic binding protein-like II"/>
    <property type="match status" value="2"/>
</dbReference>
<accession>F4A2T6</accession>
<dbReference type="EMBL" id="CP002360">
    <property type="protein sequence ID" value="AEE97279.1"/>
    <property type="molecule type" value="Genomic_DNA"/>
</dbReference>
<evidence type="ECO:0000313" key="4">
    <source>
        <dbReference type="Proteomes" id="UP000008457"/>
    </source>
</evidence>
<reference evidence="3 4" key="2">
    <citation type="journal article" date="2011" name="Stand. Genomic Sci.">
        <title>Complete genome sequence of Mahella australiensis type strain (50-1 BON).</title>
        <authorList>
            <person name="Sikorski J."/>
            <person name="Teshima H."/>
            <person name="Nolan M."/>
            <person name="Lucas S."/>
            <person name="Hammon N."/>
            <person name="Deshpande S."/>
            <person name="Cheng J.F."/>
            <person name="Pitluck S."/>
            <person name="Liolios K."/>
            <person name="Pagani I."/>
            <person name="Ivanova N."/>
            <person name="Huntemann M."/>
            <person name="Mavromatis K."/>
            <person name="Ovchinikova G."/>
            <person name="Pati A."/>
            <person name="Tapia R."/>
            <person name="Han C."/>
            <person name="Goodwin L."/>
            <person name="Chen A."/>
            <person name="Palaniappan K."/>
            <person name="Land M."/>
            <person name="Hauser L."/>
            <person name="Ngatchou-Djao O.D."/>
            <person name="Rohde M."/>
            <person name="Pukall R."/>
            <person name="Spring S."/>
            <person name="Abt B."/>
            <person name="Goker M."/>
            <person name="Detter J.C."/>
            <person name="Woyke T."/>
            <person name="Bristow J."/>
            <person name="Markowitz V."/>
            <person name="Hugenholtz P."/>
            <person name="Eisen J.A."/>
            <person name="Kyrpides N.C."/>
            <person name="Klenk H.P."/>
            <person name="Lapidus A."/>
        </authorList>
    </citation>
    <scope>NUCLEOTIDE SEQUENCE [LARGE SCALE GENOMIC DNA]</scope>
    <source>
        <strain evidence="4">DSM 15567 / CIP 107919 / 50-1 BON</strain>
    </source>
</reference>
<reference evidence="4" key="1">
    <citation type="submission" date="2010-11" db="EMBL/GenBank/DDBJ databases">
        <title>The complete genome of Mahella australiensis DSM 15567.</title>
        <authorList>
            <consortium name="US DOE Joint Genome Institute (JGI-PGF)"/>
            <person name="Lucas S."/>
            <person name="Copeland A."/>
            <person name="Lapidus A."/>
            <person name="Bruce D."/>
            <person name="Goodwin L."/>
            <person name="Pitluck S."/>
            <person name="Kyrpides N."/>
            <person name="Mavromatis K."/>
            <person name="Pagani I."/>
            <person name="Ivanova N."/>
            <person name="Teshima H."/>
            <person name="Brettin T."/>
            <person name="Detter J.C."/>
            <person name="Han C."/>
            <person name="Tapia R."/>
            <person name="Land M."/>
            <person name="Hauser L."/>
            <person name="Markowitz V."/>
            <person name="Cheng J.-F."/>
            <person name="Hugenholtz P."/>
            <person name="Woyke T."/>
            <person name="Wu D."/>
            <person name="Spring S."/>
            <person name="Pukall R."/>
            <person name="Steenblock K."/>
            <person name="Schneider S."/>
            <person name="Klenk H.-P."/>
            <person name="Eisen J.A."/>
        </authorList>
    </citation>
    <scope>NUCLEOTIDE SEQUENCE [LARGE SCALE GENOMIC DNA]</scope>
    <source>
        <strain evidence="4">DSM 15567 / CIP 107919 / 50-1 BON</strain>
    </source>
</reference>